<dbReference type="NCBIfam" id="TIGR03800">
    <property type="entry name" value="PLP_synth_Pdx2"/>
    <property type="match status" value="1"/>
</dbReference>
<feature type="region of interest" description="Disordered" evidence="8">
    <location>
        <begin position="1"/>
        <end position="44"/>
    </location>
</feature>
<comment type="caution">
    <text evidence="9">The sequence shown here is derived from an EMBL/GenBank/DDBJ whole genome shotgun (WGS) entry which is preliminary data.</text>
</comment>
<keyword evidence="3" id="KW-0378">Hydrolase</keyword>
<keyword evidence="5" id="KW-0315">Glutamine amidotransferase</keyword>
<feature type="compositionally biased region" description="Polar residues" evidence="8">
    <location>
        <begin position="25"/>
        <end position="39"/>
    </location>
</feature>
<evidence type="ECO:0000313" key="9">
    <source>
        <dbReference type="EMBL" id="POM64004.1"/>
    </source>
</evidence>
<keyword evidence="6" id="KW-0456">Lyase</keyword>
<dbReference type="InterPro" id="IPR029062">
    <property type="entry name" value="Class_I_gatase-like"/>
</dbReference>
<proteinExistence type="inferred from homology"/>
<name>A0A2P4XEN7_9STRA</name>
<dbReference type="PANTHER" id="PTHR31559">
    <property type="entry name" value="PYRIDOXAL 5'-PHOSPHATE SYNTHASE SUBUNIT SNO"/>
    <property type="match status" value="1"/>
</dbReference>
<evidence type="ECO:0000256" key="7">
    <source>
        <dbReference type="ARBA" id="ARBA00049534"/>
    </source>
</evidence>
<dbReference type="PANTHER" id="PTHR31559:SF0">
    <property type="entry name" value="PYRIDOXAL 5'-PHOSPHATE SYNTHASE SUBUNIT SNO1-RELATED"/>
    <property type="match status" value="1"/>
</dbReference>
<comment type="similarity">
    <text evidence="1">Belongs to the glutaminase PdxT/SNO family.</text>
</comment>
<reference evidence="9 10" key="1">
    <citation type="journal article" date="2017" name="Genome Biol. Evol.">
        <title>Phytophthora megakarya and P. palmivora, closely related causal agents of cacao black pod rot, underwent increases in genome sizes and gene numbers by different mechanisms.</title>
        <authorList>
            <person name="Ali S.S."/>
            <person name="Shao J."/>
            <person name="Lary D.J."/>
            <person name="Kronmiller B."/>
            <person name="Shen D."/>
            <person name="Strem M.D."/>
            <person name="Amoako-Attah I."/>
            <person name="Akrofi A.Y."/>
            <person name="Begoude B.A."/>
            <person name="Ten Hoopen G.M."/>
            <person name="Coulibaly K."/>
            <person name="Kebe B.I."/>
            <person name="Melnick R.L."/>
            <person name="Guiltinan M.J."/>
            <person name="Tyler B.M."/>
            <person name="Meinhardt L.W."/>
            <person name="Bailey B.A."/>
        </authorList>
    </citation>
    <scope>NUCLEOTIDE SEQUENCE [LARGE SCALE GENOMIC DNA]</scope>
    <source>
        <strain evidence="10">sbr112.9</strain>
    </source>
</reference>
<evidence type="ECO:0000256" key="5">
    <source>
        <dbReference type="ARBA" id="ARBA00022962"/>
    </source>
</evidence>
<keyword evidence="10" id="KW-1185">Reference proteome</keyword>
<dbReference type="EC" id="3.5.1.2" evidence="2"/>
<feature type="compositionally biased region" description="Low complexity" evidence="8">
    <location>
        <begin position="12"/>
        <end position="24"/>
    </location>
</feature>
<dbReference type="CDD" id="cd01749">
    <property type="entry name" value="GATase1_PB"/>
    <property type="match status" value="1"/>
</dbReference>
<dbReference type="Gene3D" id="3.40.50.880">
    <property type="match status" value="1"/>
</dbReference>
<dbReference type="SUPFAM" id="SSF52317">
    <property type="entry name" value="Class I glutamine amidotransferase-like"/>
    <property type="match status" value="1"/>
</dbReference>
<evidence type="ECO:0000313" key="10">
    <source>
        <dbReference type="Proteomes" id="UP000237271"/>
    </source>
</evidence>
<dbReference type="GO" id="GO:0016829">
    <property type="term" value="F:lyase activity"/>
    <property type="evidence" value="ECO:0007669"/>
    <property type="project" value="UniProtKB-KW"/>
</dbReference>
<dbReference type="OrthoDB" id="2039at2759"/>
<dbReference type="PROSITE" id="PS51130">
    <property type="entry name" value="PDXT_SNO_2"/>
    <property type="match status" value="1"/>
</dbReference>
<organism evidence="9 10">
    <name type="scientific">Phytophthora palmivora</name>
    <dbReference type="NCBI Taxonomy" id="4796"/>
    <lineage>
        <taxon>Eukaryota</taxon>
        <taxon>Sar</taxon>
        <taxon>Stramenopiles</taxon>
        <taxon>Oomycota</taxon>
        <taxon>Peronosporomycetes</taxon>
        <taxon>Peronosporales</taxon>
        <taxon>Peronosporaceae</taxon>
        <taxon>Phytophthora</taxon>
    </lineage>
</organism>
<keyword evidence="4" id="KW-0663">Pyridoxal phosphate</keyword>
<dbReference type="AlphaFoldDB" id="A0A2P4XEN7"/>
<dbReference type="Proteomes" id="UP000237271">
    <property type="component" value="Unassembled WGS sequence"/>
</dbReference>
<feature type="compositionally biased region" description="Polar residues" evidence="8">
    <location>
        <begin position="1"/>
        <end position="10"/>
    </location>
</feature>
<dbReference type="Pfam" id="PF01174">
    <property type="entry name" value="SNO"/>
    <property type="match status" value="1"/>
</dbReference>
<dbReference type="GO" id="GO:0005829">
    <property type="term" value="C:cytosol"/>
    <property type="evidence" value="ECO:0007669"/>
    <property type="project" value="TreeGrafter"/>
</dbReference>
<evidence type="ECO:0000256" key="6">
    <source>
        <dbReference type="ARBA" id="ARBA00023239"/>
    </source>
</evidence>
<evidence type="ECO:0000256" key="1">
    <source>
        <dbReference type="ARBA" id="ARBA00008345"/>
    </source>
</evidence>
<protein>
    <recommendedName>
        <fullName evidence="2">glutaminase</fullName>
        <ecNumber evidence="2">3.5.1.2</ecNumber>
    </recommendedName>
</protein>
<comment type="catalytic activity">
    <reaction evidence="7">
        <text>L-glutamine + H2O = L-glutamate + NH4(+)</text>
        <dbReference type="Rhea" id="RHEA:15889"/>
        <dbReference type="ChEBI" id="CHEBI:15377"/>
        <dbReference type="ChEBI" id="CHEBI:28938"/>
        <dbReference type="ChEBI" id="CHEBI:29985"/>
        <dbReference type="ChEBI" id="CHEBI:58359"/>
        <dbReference type="EC" id="3.5.1.2"/>
    </reaction>
</comment>
<dbReference type="EMBL" id="NCKW01011223">
    <property type="protein sequence ID" value="POM64004.1"/>
    <property type="molecule type" value="Genomic_DNA"/>
</dbReference>
<dbReference type="InterPro" id="IPR021196">
    <property type="entry name" value="PdxT/SNO_CS"/>
</dbReference>
<accession>A0A2P4XEN7</accession>
<dbReference type="PROSITE" id="PS01236">
    <property type="entry name" value="PDXT_SNO_1"/>
    <property type="match status" value="1"/>
</dbReference>
<dbReference type="InterPro" id="IPR002161">
    <property type="entry name" value="PdxT/SNO"/>
</dbReference>
<evidence type="ECO:0000256" key="8">
    <source>
        <dbReference type="SAM" id="MobiDB-lite"/>
    </source>
</evidence>
<sequence length="359" mass="39129">MGGQTATSGDGQAPPTSATQPPTSLSNHKNLRRANTFTGAPNEEEQRNIISLRYRADSMADSVASDTKPNAETKLWNLFEKVFCFLKGMTIYQTRRRLKFTMVSQTIINGWRKVGQQVGHVRRSQKTTGRLELKTIMTETKMLTVGVLALQGAFEEHMAMLEGLSATTSAGQPVTVTAVAIRLPEQLQNVDALVLPGGESTTIGKVAVRWGLVEPLKKWVADGRPIWGTCAGMIMLSQQAKHAEEGGQTLIGGLDVEVSRNFFGAQVRSFEMLVAGPPGFDAELYNAVFIRAPAIISVGEEIEVLSRVANAKPADGSDPVDVIIAARKDNILVTAFHPELTTDARWHQYFVETIALPRV</sequence>
<dbReference type="GO" id="GO:0008614">
    <property type="term" value="P:pyridoxine metabolic process"/>
    <property type="evidence" value="ECO:0007669"/>
    <property type="project" value="TreeGrafter"/>
</dbReference>
<dbReference type="HAMAP" id="MF_01615">
    <property type="entry name" value="PdxT"/>
    <property type="match status" value="1"/>
</dbReference>
<evidence type="ECO:0000256" key="4">
    <source>
        <dbReference type="ARBA" id="ARBA00022898"/>
    </source>
</evidence>
<dbReference type="GO" id="GO:1903600">
    <property type="term" value="C:glutaminase complex"/>
    <property type="evidence" value="ECO:0007669"/>
    <property type="project" value="TreeGrafter"/>
</dbReference>
<dbReference type="PROSITE" id="PS51273">
    <property type="entry name" value="GATASE_TYPE_1"/>
    <property type="match status" value="1"/>
</dbReference>
<dbReference type="GO" id="GO:0004359">
    <property type="term" value="F:glutaminase activity"/>
    <property type="evidence" value="ECO:0007669"/>
    <property type="project" value="UniProtKB-EC"/>
</dbReference>
<evidence type="ECO:0000256" key="3">
    <source>
        <dbReference type="ARBA" id="ARBA00022801"/>
    </source>
</evidence>
<dbReference type="GO" id="GO:0042823">
    <property type="term" value="P:pyridoxal phosphate biosynthetic process"/>
    <property type="evidence" value="ECO:0007669"/>
    <property type="project" value="InterPro"/>
</dbReference>
<gene>
    <name evidence="9" type="ORF">PHPALM_20530</name>
</gene>
<evidence type="ECO:0000256" key="2">
    <source>
        <dbReference type="ARBA" id="ARBA00012918"/>
    </source>
</evidence>
<dbReference type="FunFam" id="3.40.50.880:FF:000041">
    <property type="entry name" value="Glutamine amidotransferase subunit pdxT, putative"/>
    <property type="match status" value="1"/>
</dbReference>